<gene>
    <name evidence="1" type="ORF">QF118_04865</name>
</gene>
<organism evidence="1 2">
    <name type="scientific">Tropicibacter oceani</name>
    <dbReference type="NCBI Taxonomy" id="3058420"/>
    <lineage>
        <taxon>Bacteria</taxon>
        <taxon>Pseudomonadati</taxon>
        <taxon>Pseudomonadota</taxon>
        <taxon>Alphaproteobacteria</taxon>
        <taxon>Rhodobacterales</taxon>
        <taxon>Roseobacteraceae</taxon>
        <taxon>Tropicibacter</taxon>
    </lineage>
</organism>
<keyword evidence="2" id="KW-1185">Reference proteome</keyword>
<dbReference type="EMBL" id="CP124616">
    <property type="protein sequence ID" value="WGW04882.1"/>
    <property type="molecule type" value="Genomic_DNA"/>
</dbReference>
<accession>A0ABY8QJT2</accession>
<evidence type="ECO:0000313" key="1">
    <source>
        <dbReference type="EMBL" id="WGW04882.1"/>
    </source>
</evidence>
<dbReference type="Proteomes" id="UP001241605">
    <property type="component" value="Chromosome"/>
</dbReference>
<evidence type="ECO:0000313" key="2">
    <source>
        <dbReference type="Proteomes" id="UP001241605"/>
    </source>
</evidence>
<proteinExistence type="predicted"/>
<name>A0ABY8QJT2_9RHOB</name>
<protein>
    <submittedName>
        <fullName evidence="1">Uncharacterized protein</fullName>
    </submittedName>
</protein>
<reference evidence="1 2" key="1">
    <citation type="submission" date="2023-05" db="EMBL/GenBank/DDBJ databases">
        <title>YMD87, complete Genome.</title>
        <authorList>
            <person name="Zhang J."/>
            <person name="Xu X."/>
        </authorList>
    </citation>
    <scope>NUCLEOTIDE SEQUENCE [LARGE SCALE GENOMIC DNA]</scope>
    <source>
        <strain evidence="1 2">YMD87</strain>
    </source>
</reference>
<dbReference type="RefSeq" id="WP_282301518.1">
    <property type="nucleotide sequence ID" value="NZ_CP124616.1"/>
</dbReference>
<sequence>MKNILLYEDEHLQCIHQPGTRDEGVIVTFSEMMMRPYPNHDIWAGEPIAKLGYAGIGFVAKRQN</sequence>